<evidence type="ECO:0000313" key="5">
    <source>
        <dbReference type="Proteomes" id="UP000297318"/>
    </source>
</evidence>
<reference evidence="4 5" key="1">
    <citation type="submission" date="2018-11" db="EMBL/GenBank/DDBJ databases">
        <title>Complete genome sequencing of the Actinobacteria Serinibacter sp. K3-2.</title>
        <authorList>
            <person name="Rakitin A.L."/>
            <person name="Beletsky A.V."/>
            <person name="Mardanov A.V."/>
            <person name="Ravin N.V."/>
            <person name="Gromova A.S."/>
            <person name="Filippova S.N."/>
            <person name="Gal'Chenko V.F."/>
        </authorList>
    </citation>
    <scope>NUCLEOTIDE SEQUENCE [LARGE SCALE GENOMIC DNA]</scope>
    <source>
        <strain evidence="4 5">K3-2</strain>
    </source>
</reference>
<evidence type="ECO:0000256" key="2">
    <source>
        <dbReference type="ARBA" id="ARBA00023315"/>
    </source>
</evidence>
<dbReference type="AlphaFoldDB" id="A0A4Z1DZU4"/>
<accession>A0A4Z1DZU4</accession>
<dbReference type="Pfam" id="PF01553">
    <property type="entry name" value="Acyltransferase"/>
    <property type="match status" value="1"/>
</dbReference>
<dbReference type="SUPFAM" id="SSF69593">
    <property type="entry name" value="Glycerol-3-phosphate (1)-acyltransferase"/>
    <property type="match status" value="1"/>
</dbReference>
<organism evidence="4 5">
    <name type="scientific">Serinibacter arcticus</name>
    <dbReference type="NCBI Taxonomy" id="1655435"/>
    <lineage>
        <taxon>Bacteria</taxon>
        <taxon>Bacillati</taxon>
        <taxon>Actinomycetota</taxon>
        <taxon>Actinomycetes</taxon>
        <taxon>Micrococcales</taxon>
        <taxon>Beutenbergiaceae</taxon>
        <taxon>Serinibacter</taxon>
    </lineage>
</organism>
<name>A0A4Z1DZU4_9MICO</name>
<gene>
    <name evidence="4" type="ORF">SERN_2874</name>
</gene>
<dbReference type="SMART" id="SM00563">
    <property type="entry name" value="PlsC"/>
    <property type="match status" value="1"/>
</dbReference>
<dbReference type="PANTHER" id="PTHR10434">
    <property type="entry name" value="1-ACYL-SN-GLYCEROL-3-PHOSPHATE ACYLTRANSFERASE"/>
    <property type="match status" value="1"/>
</dbReference>
<keyword evidence="5" id="KW-1185">Reference proteome</keyword>
<dbReference type="Proteomes" id="UP000297318">
    <property type="component" value="Unassembled WGS sequence"/>
</dbReference>
<proteinExistence type="predicted"/>
<sequence length="242" mass="25667">MIRLVPAPLGRAVVMRSVGRSLRTTFGTIAVAGELPRGGAVIASTHGSWWDGYVLGALAGAVGRRSAVMMTSERLAAFPFLRLAGATGTDGSRVLARAAAAGRWAVLFPEGEIQPGRTVAPLHPGAAWVARTARVPLVPAVVRVVVRGAPQPEVLVRVGTPIDAGAQDRRATTALLAERLRTEVAALDADVAVAHPERPVPGYRVLKHGTSPRRDSVGWQVRIFAWLTGEPSRPTPLDRRSR</sequence>
<comment type="caution">
    <text evidence="4">The sequence shown here is derived from an EMBL/GenBank/DDBJ whole genome shotgun (WGS) entry which is preliminary data.</text>
</comment>
<keyword evidence="2" id="KW-0012">Acyltransferase</keyword>
<evidence type="ECO:0000256" key="1">
    <source>
        <dbReference type="ARBA" id="ARBA00022679"/>
    </source>
</evidence>
<dbReference type="InterPro" id="IPR002123">
    <property type="entry name" value="Plipid/glycerol_acylTrfase"/>
</dbReference>
<dbReference type="PANTHER" id="PTHR10434:SF9">
    <property type="entry name" value="PHOSPHOLIPID_GLYCEROL ACYLTRANSFERASE DOMAIN-CONTAINING PROTEIN"/>
    <property type="match status" value="1"/>
</dbReference>
<evidence type="ECO:0000313" key="4">
    <source>
        <dbReference type="EMBL" id="TGO03862.1"/>
    </source>
</evidence>
<dbReference type="GO" id="GO:0006654">
    <property type="term" value="P:phosphatidic acid biosynthetic process"/>
    <property type="evidence" value="ECO:0007669"/>
    <property type="project" value="TreeGrafter"/>
</dbReference>
<evidence type="ECO:0000259" key="3">
    <source>
        <dbReference type="SMART" id="SM00563"/>
    </source>
</evidence>
<protein>
    <recommendedName>
        <fullName evidence="3">Phospholipid/glycerol acyltransferase domain-containing protein</fullName>
    </recommendedName>
</protein>
<keyword evidence="1" id="KW-0808">Transferase</keyword>
<dbReference type="GO" id="GO:0003841">
    <property type="term" value="F:1-acylglycerol-3-phosphate O-acyltransferase activity"/>
    <property type="evidence" value="ECO:0007669"/>
    <property type="project" value="TreeGrafter"/>
</dbReference>
<dbReference type="EMBL" id="RHPJ01000005">
    <property type="protein sequence ID" value="TGO03862.1"/>
    <property type="molecule type" value="Genomic_DNA"/>
</dbReference>
<feature type="domain" description="Phospholipid/glycerol acyltransferase" evidence="3">
    <location>
        <begin position="40"/>
        <end position="145"/>
    </location>
</feature>